<keyword evidence="2" id="KW-0812">Transmembrane</keyword>
<dbReference type="EMBL" id="CM026421">
    <property type="protein sequence ID" value="KAG0592832.1"/>
    <property type="molecule type" value="Genomic_DNA"/>
</dbReference>
<proteinExistence type="predicted"/>
<feature type="compositionally biased region" description="Low complexity" evidence="1">
    <location>
        <begin position="291"/>
        <end position="301"/>
    </location>
</feature>
<keyword evidence="2" id="KW-1133">Transmembrane helix</keyword>
<evidence type="ECO:0000313" key="4">
    <source>
        <dbReference type="Proteomes" id="UP000822688"/>
    </source>
</evidence>
<keyword evidence="4" id="KW-1185">Reference proteome</keyword>
<dbReference type="AlphaFoldDB" id="A0A8T0JCS7"/>
<evidence type="ECO:0000313" key="3">
    <source>
        <dbReference type="EMBL" id="KAG0592832.1"/>
    </source>
</evidence>
<name>A0A8T0JCS7_CERPU</name>
<accession>A0A8T0JCS7</accession>
<feature type="compositionally biased region" description="Gly residues" evidence="1">
    <location>
        <begin position="20"/>
        <end position="33"/>
    </location>
</feature>
<feature type="region of interest" description="Disordered" evidence="1">
    <location>
        <begin position="16"/>
        <end position="35"/>
    </location>
</feature>
<dbReference type="PANTHER" id="PTHR36356:SF1">
    <property type="entry name" value="EXPRESSED PROTEIN"/>
    <property type="match status" value="1"/>
</dbReference>
<feature type="transmembrane region" description="Helical" evidence="2">
    <location>
        <begin position="205"/>
        <end position="226"/>
    </location>
</feature>
<dbReference type="Proteomes" id="UP000822688">
    <property type="component" value="Chromosome 1"/>
</dbReference>
<protein>
    <submittedName>
        <fullName evidence="3">Uncharacterized protein</fullName>
    </submittedName>
</protein>
<keyword evidence="2" id="KW-0472">Membrane</keyword>
<evidence type="ECO:0000256" key="1">
    <source>
        <dbReference type="SAM" id="MobiDB-lite"/>
    </source>
</evidence>
<sequence>MTTVVAAVAQASAVTAQQRGGLGRSSGWGGADGSGPTSTYISRSVWRVNSPRRQFVGVRVRRVTRCEASGRGFDDQFGRMAQQARRKAGEVFEDVKRKTVEFNEKNDVQGKAQRAAKSANLKFEEFAYDFKKQLGKWDRQYRVTEKAQKAKEYAIDQAQNVDRQFGIRQKARNASADFRLRLPTYRRQVTTFMETPFGKTVVSLLLLWFIISGWAFRIFFFSLWFLPFAGPLLIGTLSKAAVVEGACPNCGTRYVGGRNQVVMCQRCRGVVWQPRQDFSKGGVSKEDKNDPTIIDINIDND</sequence>
<comment type="caution">
    <text evidence="3">The sequence shown here is derived from an EMBL/GenBank/DDBJ whole genome shotgun (WGS) entry which is preliminary data.</text>
</comment>
<evidence type="ECO:0000256" key="2">
    <source>
        <dbReference type="SAM" id="Phobius"/>
    </source>
</evidence>
<organism evidence="3 4">
    <name type="scientific">Ceratodon purpureus</name>
    <name type="common">Fire moss</name>
    <name type="synonym">Dicranum purpureum</name>
    <dbReference type="NCBI Taxonomy" id="3225"/>
    <lineage>
        <taxon>Eukaryota</taxon>
        <taxon>Viridiplantae</taxon>
        <taxon>Streptophyta</taxon>
        <taxon>Embryophyta</taxon>
        <taxon>Bryophyta</taxon>
        <taxon>Bryophytina</taxon>
        <taxon>Bryopsida</taxon>
        <taxon>Dicranidae</taxon>
        <taxon>Pseudoditrichales</taxon>
        <taxon>Ditrichaceae</taxon>
        <taxon>Ceratodon</taxon>
    </lineage>
</organism>
<dbReference type="PANTHER" id="PTHR36356">
    <property type="entry name" value="EXPRESSED PROTEIN"/>
    <property type="match status" value="1"/>
</dbReference>
<dbReference type="OrthoDB" id="2018506at2759"/>
<feature type="region of interest" description="Disordered" evidence="1">
    <location>
        <begin position="278"/>
        <end position="301"/>
    </location>
</feature>
<gene>
    <name evidence="3" type="ORF">KC19_1G284000</name>
</gene>
<reference evidence="3" key="1">
    <citation type="submission" date="2020-06" db="EMBL/GenBank/DDBJ databases">
        <title>WGS assembly of Ceratodon purpureus strain R40.</title>
        <authorList>
            <person name="Carey S.B."/>
            <person name="Jenkins J."/>
            <person name="Shu S."/>
            <person name="Lovell J.T."/>
            <person name="Sreedasyam A."/>
            <person name="Maumus F."/>
            <person name="Tiley G.P."/>
            <person name="Fernandez-Pozo N."/>
            <person name="Barry K."/>
            <person name="Chen C."/>
            <person name="Wang M."/>
            <person name="Lipzen A."/>
            <person name="Daum C."/>
            <person name="Saski C.A."/>
            <person name="Payton A.C."/>
            <person name="Mcbreen J.C."/>
            <person name="Conrad R.E."/>
            <person name="Kollar L.M."/>
            <person name="Olsson S."/>
            <person name="Huttunen S."/>
            <person name="Landis J.B."/>
            <person name="Wickett N.J."/>
            <person name="Johnson M.G."/>
            <person name="Rensing S.A."/>
            <person name="Grimwood J."/>
            <person name="Schmutz J."/>
            <person name="Mcdaniel S.F."/>
        </authorList>
    </citation>
    <scope>NUCLEOTIDE SEQUENCE</scope>
    <source>
        <strain evidence="3">R40</strain>
    </source>
</reference>
<dbReference type="GO" id="GO:0009507">
    <property type="term" value="C:chloroplast"/>
    <property type="evidence" value="ECO:0007669"/>
    <property type="project" value="TreeGrafter"/>
</dbReference>